<keyword evidence="9" id="KW-0238">DNA-binding</keyword>
<comment type="function">
    <text evidence="10">Confers DNA tethering and processivity to DNA polymerases and other proteins. Acts as a clamp, forming a ring around DNA (a reaction catalyzed by the clamp-loading complex) which diffuses in an ATP-independent manner freely and bidirectionally along dsDNA. Initially characterized for its ability to contact the catalytic subunit of DNA polymerase III (Pol III), a complex, multichain enzyme responsible for most of the replicative synthesis in bacteria; Pol III exhibits 3'-5' exonuclease proofreading activity. The beta chain is required for initiation of replication as well as for processivity of DNA replication.</text>
</comment>
<dbReference type="SMART" id="SM00480">
    <property type="entry name" value="POL3Bc"/>
    <property type="match status" value="1"/>
</dbReference>
<comment type="subunit">
    <text evidence="10">Forms a ring-shaped head-to-tail homodimer around DNA.</text>
</comment>
<comment type="caution">
    <text evidence="14">The sequence shown here is derived from an EMBL/GenBank/DDBJ whole genome shotgun (WGS) entry which is preliminary data.</text>
</comment>
<dbReference type="PANTHER" id="PTHR30478:SF0">
    <property type="entry name" value="BETA SLIDING CLAMP"/>
    <property type="match status" value="1"/>
</dbReference>
<keyword evidence="8 10" id="KW-0239">DNA-directed DNA polymerase</keyword>
<keyword evidence="7 10" id="KW-0235">DNA replication</keyword>
<dbReference type="InterPro" id="IPR022637">
    <property type="entry name" value="DNA_polIII_beta_cen"/>
</dbReference>
<evidence type="ECO:0000256" key="8">
    <source>
        <dbReference type="ARBA" id="ARBA00022932"/>
    </source>
</evidence>
<dbReference type="SUPFAM" id="SSF55979">
    <property type="entry name" value="DNA clamp"/>
    <property type="match status" value="3"/>
</dbReference>
<dbReference type="EMBL" id="JAEDAL010000001">
    <property type="protein sequence ID" value="MBH9551850.1"/>
    <property type="molecule type" value="Genomic_DNA"/>
</dbReference>
<evidence type="ECO:0000256" key="2">
    <source>
        <dbReference type="ARBA" id="ARBA00010752"/>
    </source>
</evidence>
<feature type="domain" description="DNA polymerase III beta sliding clamp central" evidence="12">
    <location>
        <begin position="132"/>
        <end position="249"/>
    </location>
</feature>
<evidence type="ECO:0000256" key="7">
    <source>
        <dbReference type="ARBA" id="ARBA00022705"/>
    </source>
</evidence>
<comment type="subcellular location">
    <subcellularLocation>
        <location evidence="1 10">Cytoplasm</location>
    </subcellularLocation>
</comment>
<dbReference type="GO" id="GO:0006271">
    <property type="term" value="P:DNA strand elongation involved in DNA replication"/>
    <property type="evidence" value="ECO:0007669"/>
    <property type="project" value="TreeGrafter"/>
</dbReference>
<accession>A0A931IVP4</accession>
<dbReference type="PANTHER" id="PTHR30478">
    <property type="entry name" value="DNA POLYMERASE III SUBUNIT BETA"/>
    <property type="match status" value="1"/>
</dbReference>
<feature type="domain" description="DNA polymerase III beta sliding clamp C-terminal" evidence="13">
    <location>
        <begin position="252"/>
        <end position="371"/>
    </location>
</feature>
<evidence type="ECO:0000256" key="10">
    <source>
        <dbReference type="PIRNR" id="PIRNR000804"/>
    </source>
</evidence>
<evidence type="ECO:0000259" key="12">
    <source>
        <dbReference type="Pfam" id="PF02767"/>
    </source>
</evidence>
<evidence type="ECO:0000256" key="4">
    <source>
        <dbReference type="ARBA" id="ARBA00022490"/>
    </source>
</evidence>
<evidence type="ECO:0000256" key="3">
    <source>
        <dbReference type="ARBA" id="ARBA00021035"/>
    </source>
</evidence>
<dbReference type="InterPro" id="IPR022634">
    <property type="entry name" value="DNA_polIII_beta_N"/>
</dbReference>
<dbReference type="Gene3D" id="3.70.10.10">
    <property type="match status" value="1"/>
</dbReference>
<evidence type="ECO:0000313" key="15">
    <source>
        <dbReference type="Proteomes" id="UP000620139"/>
    </source>
</evidence>
<evidence type="ECO:0000259" key="11">
    <source>
        <dbReference type="Pfam" id="PF00712"/>
    </source>
</evidence>
<protein>
    <recommendedName>
        <fullName evidence="3 10">Beta sliding clamp</fullName>
    </recommendedName>
</protein>
<dbReference type="Proteomes" id="UP000620139">
    <property type="component" value="Unassembled WGS sequence"/>
</dbReference>
<proteinExistence type="inferred from homology"/>
<dbReference type="GO" id="GO:0009360">
    <property type="term" value="C:DNA polymerase III complex"/>
    <property type="evidence" value="ECO:0007669"/>
    <property type="project" value="InterPro"/>
</dbReference>
<dbReference type="AlphaFoldDB" id="A0A931IVP4"/>
<sequence>MIVLKGPQDQLLAALQSVAGIVERRHTLPILANVLMKREGDEVEFISSDLEIQIRTRAPFDGSNEPFATTVGARKLIDILKSLPSDQICSLSSSQSKLTLQAGKSRFTLQTLPAEDFPLVQEAPDFGPAFAVPQATLKHLINQVHFAMAVHDIRFYLNGILFVAEGKTLTLVATDGHRLALAQAELEVEMPKQEVILPRKTVLELQRLLKDSSKDENAAIEMRFSSNQARFSFSGMEFVTKLVEGKFPDYNRVIPKGHKHKLVLGRQPLLAALNRAAILTSDKFKAVRLSFADNLLTIAASNAEQEEAKEEIEIDYGGDPIETGFNVTYLTDVLANMPQEMVGLDLNDSASSALFTVPERSDFKYVVMPMRI</sequence>
<comment type="similarity">
    <text evidence="2 10">Belongs to the beta sliding clamp family.</text>
</comment>
<keyword evidence="6 10" id="KW-0548">Nucleotidyltransferase</keyword>
<dbReference type="Gene3D" id="3.10.150.10">
    <property type="entry name" value="DNA Polymerase III, subunit A, domain 2"/>
    <property type="match status" value="1"/>
</dbReference>
<evidence type="ECO:0000259" key="13">
    <source>
        <dbReference type="Pfam" id="PF02768"/>
    </source>
</evidence>
<dbReference type="Pfam" id="PF02768">
    <property type="entry name" value="DNA_pol3_beta_3"/>
    <property type="match status" value="1"/>
</dbReference>
<dbReference type="InterPro" id="IPR046938">
    <property type="entry name" value="DNA_clamp_sf"/>
</dbReference>
<dbReference type="GO" id="GO:0003887">
    <property type="term" value="F:DNA-directed DNA polymerase activity"/>
    <property type="evidence" value="ECO:0007669"/>
    <property type="project" value="UniProtKB-UniRule"/>
</dbReference>
<dbReference type="InterPro" id="IPR001001">
    <property type="entry name" value="DNA_polIII_beta"/>
</dbReference>
<dbReference type="RefSeq" id="WP_198099446.1">
    <property type="nucleotide sequence ID" value="NZ_JAEDAL010000001.1"/>
</dbReference>
<evidence type="ECO:0000313" key="14">
    <source>
        <dbReference type="EMBL" id="MBH9551850.1"/>
    </source>
</evidence>
<name>A0A931IVP4_9BURK</name>
<reference evidence="14" key="1">
    <citation type="submission" date="2020-12" db="EMBL/GenBank/DDBJ databases">
        <title>The genome sequence of Inhella sp. 4Y17.</title>
        <authorList>
            <person name="Liu Y."/>
        </authorList>
    </citation>
    <scope>NUCLEOTIDE SEQUENCE</scope>
    <source>
        <strain evidence="14">4Y10</strain>
    </source>
</reference>
<dbReference type="Pfam" id="PF02767">
    <property type="entry name" value="DNA_pol3_beta_2"/>
    <property type="match status" value="1"/>
</dbReference>
<evidence type="ECO:0000256" key="5">
    <source>
        <dbReference type="ARBA" id="ARBA00022679"/>
    </source>
</evidence>
<keyword evidence="15" id="KW-1185">Reference proteome</keyword>
<dbReference type="PIRSF" id="PIRSF000804">
    <property type="entry name" value="DNA_pol_III_b"/>
    <property type="match status" value="1"/>
</dbReference>
<dbReference type="GO" id="GO:0005737">
    <property type="term" value="C:cytoplasm"/>
    <property type="evidence" value="ECO:0007669"/>
    <property type="project" value="UniProtKB-SubCell"/>
</dbReference>
<keyword evidence="4 10" id="KW-0963">Cytoplasm</keyword>
<dbReference type="GO" id="GO:0003677">
    <property type="term" value="F:DNA binding"/>
    <property type="evidence" value="ECO:0007669"/>
    <property type="project" value="UniProtKB-UniRule"/>
</dbReference>
<dbReference type="InterPro" id="IPR022635">
    <property type="entry name" value="DNA_polIII_beta_C"/>
</dbReference>
<organism evidence="14 15">
    <name type="scientific">Inhella gelatinilytica</name>
    <dbReference type="NCBI Taxonomy" id="2795030"/>
    <lineage>
        <taxon>Bacteria</taxon>
        <taxon>Pseudomonadati</taxon>
        <taxon>Pseudomonadota</taxon>
        <taxon>Betaproteobacteria</taxon>
        <taxon>Burkholderiales</taxon>
        <taxon>Sphaerotilaceae</taxon>
        <taxon>Inhella</taxon>
    </lineage>
</organism>
<feature type="domain" description="DNA polymerase III beta sliding clamp N-terminal" evidence="11">
    <location>
        <begin position="8"/>
        <end position="120"/>
    </location>
</feature>
<keyword evidence="5 10" id="KW-0808">Transferase</keyword>
<evidence type="ECO:0000256" key="1">
    <source>
        <dbReference type="ARBA" id="ARBA00004496"/>
    </source>
</evidence>
<dbReference type="CDD" id="cd00140">
    <property type="entry name" value="beta_clamp"/>
    <property type="match status" value="1"/>
</dbReference>
<gene>
    <name evidence="14" type="ORF">I7X43_03210</name>
</gene>
<evidence type="ECO:0000256" key="9">
    <source>
        <dbReference type="ARBA" id="ARBA00023125"/>
    </source>
</evidence>
<evidence type="ECO:0000256" key="6">
    <source>
        <dbReference type="ARBA" id="ARBA00022695"/>
    </source>
</evidence>
<dbReference type="GO" id="GO:0008408">
    <property type="term" value="F:3'-5' exonuclease activity"/>
    <property type="evidence" value="ECO:0007669"/>
    <property type="project" value="InterPro"/>
</dbReference>
<dbReference type="NCBIfam" id="TIGR00663">
    <property type="entry name" value="dnan"/>
    <property type="match status" value="1"/>
</dbReference>
<dbReference type="Pfam" id="PF00712">
    <property type="entry name" value="DNA_pol3_beta"/>
    <property type="match status" value="1"/>
</dbReference>